<gene>
    <name evidence="5" type="primary">AVEN_116801_1</name>
    <name evidence="5" type="ORF">TNCT_535981</name>
</gene>
<comment type="similarity">
    <text evidence="1">Belongs to the shugoshin family.</text>
</comment>
<protein>
    <submittedName>
        <fullName evidence="5">Shugoshin_C domain-containing protein</fullName>
    </submittedName>
</protein>
<accession>A0A8X6LZT6</accession>
<evidence type="ECO:0000313" key="5">
    <source>
        <dbReference type="EMBL" id="GFR26752.1"/>
    </source>
</evidence>
<dbReference type="OrthoDB" id="6435215at2759"/>
<feature type="compositionally biased region" description="Basic residues" evidence="3">
    <location>
        <begin position="195"/>
        <end position="206"/>
    </location>
</feature>
<dbReference type="GO" id="GO:0005634">
    <property type="term" value="C:nucleus"/>
    <property type="evidence" value="ECO:0007669"/>
    <property type="project" value="InterPro"/>
</dbReference>
<dbReference type="GO" id="GO:0045132">
    <property type="term" value="P:meiotic chromosome segregation"/>
    <property type="evidence" value="ECO:0007669"/>
    <property type="project" value="InterPro"/>
</dbReference>
<feature type="domain" description="Shugoshin C-terminal" evidence="4">
    <location>
        <begin position="485"/>
        <end position="504"/>
    </location>
</feature>
<dbReference type="Pfam" id="PF07557">
    <property type="entry name" value="Shugoshin_C"/>
    <property type="match status" value="1"/>
</dbReference>
<sequence>MQVSSPGIDLNCLKITMDFSRFTSGKTSKCRKKLIPWHCQRRYQESISEISMNLSVSSALYRRKIRSLQKNNKVLALALQHHRSMMTEKEDLMVENGKSIDIINFSRLKLMDMVEQMKKASACLEETLQMLNLRISDNLSKHTHNNVNYRGNFKGKLQEINIEPIEEVSEKISENTDSSDEQETLHKSNNSKRNCSVKRKGKHAAKTSKIQDKTIMIGTMDCKFSILSPPNGNVKNSKKCAPIVQCKKKRIPLEETSCESIYNSNLSPEISSIHSNTKYISNKSDKNEASVVSNEISQAFSDQKNINQTFEYNEQITFNPNNKQWKNFTNLQKASKRETIEPAKSNKVVSKRKYNSTKRKRALKTITELTNCNNEISEKDNSFVVTAEIHPIPDDICEEKSNNKKIDISSLQPCVLLTDILKSNKTSSFETVNKSLLENDYLKKAICVESETEMDAKENDPNVIYLHSKMGKKKLPMESLGKKLRRRAKILNYKEPALSTKMRRC</sequence>
<keyword evidence="2" id="KW-0159">Chromosome partition</keyword>
<evidence type="ECO:0000259" key="4">
    <source>
        <dbReference type="Pfam" id="PF07557"/>
    </source>
</evidence>
<evidence type="ECO:0000256" key="2">
    <source>
        <dbReference type="ARBA" id="ARBA00022829"/>
    </source>
</evidence>
<dbReference type="InterPro" id="IPR011515">
    <property type="entry name" value="Shugoshin_C"/>
</dbReference>
<evidence type="ECO:0000313" key="6">
    <source>
        <dbReference type="Proteomes" id="UP000887116"/>
    </source>
</evidence>
<keyword evidence="6" id="KW-1185">Reference proteome</keyword>
<name>A0A8X6LZT6_TRICU</name>
<evidence type="ECO:0000256" key="3">
    <source>
        <dbReference type="SAM" id="MobiDB-lite"/>
    </source>
</evidence>
<organism evidence="5 6">
    <name type="scientific">Trichonephila clavata</name>
    <name type="common">Joro spider</name>
    <name type="synonym">Nephila clavata</name>
    <dbReference type="NCBI Taxonomy" id="2740835"/>
    <lineage>
        <taxon>Eukaryota</taxon>
        <taxon>Metazoa</taxon>
        <taxon>Ecdysozoa</taxon>
        <taxon>Arthropoda</taxon>
        <taxon>Chelicerata</taxon>
        <taxon>Arachnida</taxon>
        <taxon>Araneae</taxon>
        <taxon>Araneomorphae</taxon>
        <taxon>Entelegynae</taxon>
        <taxon>Araneoidea</taxon>
        <taxon>Nephilidae</taxon>
        <taxon>Trichonephila</taxon>
    </lineage>
</organism>
<comment type="caution">
    <text evidence="5">The sequence shown here is derived from an EMBL/GenBank/DDBJ whole genome shotgun (WGS) entry which is preliminary data.</text>
</comment>
<dbReference type="GO" id="GO:0000775">
    <property type="term" value="C:chromosome, centromeric region"/>
    <property type="evidence" value="ECO:0007669"/>
    <property type="project" value="InterPro"/>
</dbReference>
<dbReference type="AlphaFoldDB" id="A0A8X6LZT6"/>
<feature type="region of interest" description="Disordered" evidence="3">
    <location>
        <begin position="171"/>
        <end position="208"/>
    </location>
</feature>
<reference evidence="5" key="1">
    <citation type="submission" date="2020-07" db="EMBL/GenBank/DDBJ databases">
        <title>Multicomponent nature underlies the extraordinary mechanical properties of spider dragline silk.</title>
        <authorList>
            <person name="Kono N."/>
            <person name="Nakamura H."/>
            <person name="Mori M."/>
            <person name="Yoshida Y."/>
            <person name="Ohtoshi R."/>
            <person name="Malay A.D."/>
            <person name="Moran D.A.P."/>
            <person name="Tomita M."/>
            <person name="Numata K."/>
            <person name="Arakawa K."/>
        </authorList>
    </citation>
    <scope>NUCLEOTIDE SEQUENCE</scope>
</reference>
<evidence type="ECO:0000256" key="1">
    <source>
        <dbReference type="ARBA" id="ARBA00010845"/>
    </source>
</evidence>
<dbReference type="EMBL" id="BMAO01038737">
    <property type="protein sequence ID" value="GFR26752.1"/>
    <property type="molecule type" value="Genomic_DNA"/>
</dbReference>
<proteinExistence type="inferred from homology"/>
<dbReference type="Proteomes" id="UP000887116">
    <property type="component" value="Unassembled WGS sequence"/>
</dbReference>